<evidence type="ECO:0000256" key="9">
    <source>
        <dbReference type="ARBA" id="ARBA00023136"/>
    </source>
</evidence>
<feature type="compositionally biased region" description="Basic and acidic residues" evidence="10">
    <location>
        <begin position="64"/>
        <end position="73"/>
    </location>
</feature>
<dbReference type="Pfam" id="PF09335">
    <property type="entry name" value="VTT_dom"/>
    <property type="match status" value="1"/>
</dbReference>
<evidence type="ECO:0000256" key="4">
    <source>
        <dbReference type="ARBA" id="ARBA00013533"/>
    </source>
</evidence>
<evidence type="ECO:0000256" key="11">
    <source>
        <dbReference type="SAM" id="Phobius"/>
    </source>
</evidence>
<name>A0A9P5Q1N0_9AGAR</name>
<evidence type="ECO:0000256" key="10">
    <source>
        <dbReference type="SAM" id="MobiDB-lite"/>
    </source>
</evidence>
<evidence type="ECO:0000256" key="2">
    <source>
        <dbReference type="ARBA" id="ARBA00004653"/>
    </source>
</evidence>
<accession>A0A9P5Q1N0</accession>
<protein>
    <recommendedName>
        <fullName evidence="4">Golgi apparatus membrane protein TVP38</fullName>
    </recommendedName>
    <alternativeName>
        <fullName evidence="5">Golgi apparatus membrane protein tvp38</fullName>
    </alternativeName>
</protein>
<dbReference type="InterPro" id="IPR051076">
    <property type="entry name" value="Golgi_membrane_TVP38/TMEM64"/>
</dbReference>
<keyword evidence="6 11" id="KW-0812">Transmembrane</keyword>
<comment type="caution">
    <text evidence="13">The sequence shown here is derived from an EMBL/GenBank/DDBJ whole genome shotgun (WGS) entry which is preliminary data.</text>
</comment>
<dbReference type="AlphaFoldDB" id="A0A9P5Q1N0"/>
<feature type="transmembrane region" description="Helical" evidence="11">
    <location>
        <begin position="184"/>
        <end position="205"/>
    </location>
</feature>
<feature type="transmembrane region" description="Helical" evidence="11">
    <location>
        <begin position="146"/>
        <end position="164"/>
    </location>
</feature>
<evidence type="ECO:0000313" key="13">
    <source>
        <dbReference type="EMBL" id="KAF9072462.1"/>
    </source>
</evidence>
<proteinExistence type="inferred from homology"/>
<gene>
    <name evidence="13" type="ORF">BDP27DRAFT_1445699</name>
</gene>
<evidence type="ECO:0000256" key="6">
    <source>
        <dbReference type="ARBA" id="ARBA00022692"/>
    </source>
</evidence>
<dbReference type="GO" id="GO:0000139">
    <property type="term" value="C:Golgi membrane"/>
    <property type="evidence" value="ECO:0007669"/>
    <property type="project" value="UniProtKB-SubCell"/>
</dbReference>
<evidence type="ECO:0000256" key="5">
    <source>
        <dbReference type="ARBA" id="ARBA00020673"/>
    </source>
</evidence>
<dbReference type="InterPro" id="IPR032816">
    <property type="entry name" value="VTT_dom"/>
</dbReference>
<dbReference type="PANTHER" id="PTHR47549:SF2">
    <property type="entry name" value="GOLGI APPARATUS MEMBRANE PROTEIN TVP38"/>
    <property type="match status" value="1"/>
</dbReference>
<evidence type="ECO:0000256" key="3">
    <source>
        <dbReference type="ARBA" id="ARBA00008640"/>
    </source>
</evidence>
<evidence type="ECO:0000256" key="1">
    <source>
        <dbReference type="ARBA" id="ARBA00002978"/>
    </source>
</evidence>
<dbReference type="OrthoDB" id="166803at2759"/>
<comment type="function">
    <text evidence="1">Golgi membrane protein involved in vesicular trafficking and spindle migration.</text>
</comment>
<dbReference type="PANTHER" id="PTHR47549">
    <property type="entry name" value="GOLGI APPARATUS MEMBRANE PROTEIN TVP38-RELATED"/>
    <property type="match status" value="1"/>
</dbReference>
<feature type="transmembrane region" description="Helical" evidence="11">
    <location>
        <begin position="258"/>
        <end position="283"/>
    </location>
</feature>
<comment type="subcellular location">
    <subcellularLocation>
        <location evidence="2">Golgi apparatus membrane</location>
        <topology evidence="2">Multi-pass membrane protein</topology>
    </subcellularLocation>
</comment>
<keyword evidence="7 11" id="KW-1133">Transmembrane helix</keyword>
<feature type="region of interest" description="Disordered" evidence="10">
    <location>
        <begin position="38"/>
        <end position="83"/>
    </location>
</feature>
<feature type="domain" description="VTT" evidence="12">
    <location>
        <begin position="166"/>
        <end position="279"/>
    </location>
</feature>
<dbReference type="Proteomes" id="UP000772434">
    <property type="component" value="Unassembled WGS sequence"/>
</dbReference>
<dbReference type="EMBL" id="JADNRY010000024">
    <property type="protein sequence ID" value="KAF9072462.1"/>
    <property type="molecule type" value="Genomic_DNA"/>
</dbReference>
<keyword evidence="9 11" id="KW-0472">Membrane</keyword>
<evidence type="ECO:0000256" key="8">
    <source>
        <dbReference type="ARBA" id="ARBA00023034"/>
    </source>
</evidence>
<organism evidence="13 14">
    <name type="scientific">Rhodocollybia butyracea</name>
    <dbReference type="NCBI Taxonomy" id="206335"/>
    <lineage>
        <taxon>Eukaryota</taxon>
        <taxon>Fungi</taxon>
        <taxon>Dikarya</taxon>
        <taxon>Basidiomycota</taxon>
        <taxon>Agaricomycotina</taxon>
        <taxon>Agaricomycetes</taxon>
        <taxon>Agaricomycetidae</taxon>
        <taxon>Agaricales</taxon>
        <taxon>Marasmiineae</taxon>
        <taxon>Omphalotaceae</taxon>
        <taxon>Rhodocollybia</taxon>
    </lineage>
</organism>
<evidence type="ECO:0000256" key="7">
    <source>
        <dbReference type="ARBA" id="ARBA00022989"/>
    </source>
</evidence>
<feature type="transmembrane region" description="Helical" evidence="11">
    <location>
        <begin position="295"/>
        <end position="313"/>
    </location>
</feature>
<keyword evidence="14" id="KW-1185">Reference proteome</keyword>
<keyword evidence="8" id="KW-0333">Golgi apparatus</keyword>
<comment type="similarity">
    <text evidence="3">Belongs to the TVP38/TMEM64 family.</text>
</comment>
<reference evidence="13" key="1">
    <citation type="submission" date="2020-11" db="EMBL/GenBank/DDBJ databases">
        <authorList>
            <consortium name="DOE Joint Genome Institute"/>
            <person name="Ahrendt S."/>
            <person name="Riley R."/>
            <person name="Andreopoulos W."/>
            <person name="Labutti K."/>
            <person name="Pangilinan J."/>
            <person name="Ruiz-Duenas F.J."/>
            <person name="Barrasa J.M."/>
            <person name="Sanchez-Garcia M."/>
            <person name="Camarero S."/>
            <person name="Miyauchi S."/>
            <person name="Serrano A."/>
            <person name="Linde D."/>
            <person name="Babiker R."/>
            <person name="Drula E."/>
            <person name="Ayuso-Fernandez I."/>
            <person name="Pacheco R."/>
            <person name="Padilla G."/>
            <person name="Ferreira P."/>
            <person name="Barriuso J."/>
            <person name="Kellner H."/>
            <person name="Castanera R."/>
            <person name="Alfaro M."/>
            <person name="Ramirez L."/>
            <person name="Pisabarro A.G."/>
            <person name="Kuo A."/>
            <person name="Tritt A."/>
            <person name="Lipzen A."/>
            <person name="He G."/>
            <person name="Yan M."/>
            <person name="Ng V."/>
            <person name="Cullen D."/>
            <person name="Martin F."/>
            <person name="Rosso M.-N."/>
            <person name="Henrissat B."/>
            <person name="Hibbett D."/>
            <person name="Martinez A.T."/>
            <person name="Grigoriev I.V."/>
        </authorList>
    </citation>
    <scope>NUCLEOTIDE SEQUENCE</scope>
    <source>
        <strain evidence="13">AH 40177</strain>
    </source>
</reference>
<evidence type="ECO:0000313" key="14">
    <source>
        <dbReference type="Proteomes" id="UP000772434"/>
    </source>
</evidence>
<evidence type="ECO:0000259" key="12">
    <source>
        <dbReference type="Pfam" id="PF09335"/>
    </source>
</evidence>
<sequence>MPPSMPMPMAQRNGLGAYKQVADSEDDHYYPPQYVVDRNPELAVPPPPGGPQGERWANYSNRPLMHEGGDPRGRTPSPTPSEVDALTSNGMGIRLPPKAFWTTPKGIVTAIVVGLVLVFTILLLVLHNDIIKWLTPFTDWAHDQRFGWLIPVGILIVMSFPPLFGHEIVGLMCGVTWGLGEGFGIVVLGTLLGEIANFATFKYCCGARARKYEQKTISYACLSKLVREGGFKIAVIARFSIIPPHVTTAIFSSAGMSFFTFLAAAIVTLPKQFSTVFLGFLFAQEEKGTETKLEKILNIAVTVVFGVVTYFAMKYISKRTAEVKPEVIYARRKARQAENLKKLSGMGDDV</sequence>
<feature type="transmembrane region" description="Helical" evidence="11">
    <location>
        <begin position="106"/>
        <end position="126"/>
    </location>
</feature>